<gene>
    <name evidence="1" type="ORF">M23134_06746</name>
</gene>
<sequence>MVTYLKSLKKLHRLSLCSFFWLNKKMPCQKYDKADKNVYLKQ</sequence>
<proteinExistence type="predicted"/>
<dbReference type="Proteomes" id="UP000004095">
    <property type="component" value="Unassembled WGS sequence"/>
</dbReference>
<evidence type="ECO:0000313" key="1">
    <source>
        <dbReference type="EMBL" id="EAY24854.1"/>
    </source>
</evidence>
<evidence type="ECO:0000313" key="2">
    <source>
        <dbReference type="Proteomes" id="UP000004095"/>
    </source>
</evidence>
<name>A1ZXS6_MICM2</name>
<dbReference type="EMBL" id="AAWS01000060">
    <property type="protein sequence ID" value="EAY24854.1"/>
    <property type="molecule type" value="Genomic_DNA"/>
</dbReference>
<comment type="caution">
    <text evidence="1">The sequence shown here is derived from an EMBL/GenBank/DDBJ whole genome shotgun (WGS) entry which is preliminary data.</text>
</comment>
<protein>
    <submittedName>
        <fullName evidence="1">Uncharacterized protein</fullName>
    </submittedName>
</protein>
<organism evidence="1 2">
    <name type="scientific">Microscilla marina ATCC 23134</name>
    <dbReference type="NCBI Taxonomy" id="313606"/>
    <lineage>
        <taxon>Bacteria</taxon>
        <taxon>Pseudomonadati</taxon>
        <taxon>Bacteroidota</taxon>
        <taxon>Cytophagia</taxon>
        <taxon>Cytophagales</taxon>
        <taxon>Microscillaceae</taxon>
        <taxon>Microscilla</taxon>
    </lineage>
</organism>
<reference evidence="1 2" key="1">
    <citation type="submission" date="2007-01" db="EMBL/GenBank/DDBJ databases">
        <authorList>
            <person name="Haygood M."/>
            <person name="Podell S."/>
            <person name="Anderson C."/>
            <person name="Hopkinson B."/>
            <person name="Roe K."/>
            <person name="Barbeau K."/>
            <person name="Gaasterland T."/>
            <person name="Ferriera S."/>
            <person name="Johnson J."/>
            <person name="Kravitz S."/>
            <person name="Beeson K."/>
            <person name="Sutton G."/>
            <person name="Rogers Y.-H."/>
            <person name="Friedman R."/>
            <person name="Frazier M."/>
            <person name="Venter J.C."/>
        </authorList>
    </citation>
    <scope>NUCLEOTIDE SEQUENCE [LARGE SCALE GENOMIC DNA]</scope>
    <source>
        <strain evidence="1 2">ATCC 23134</strain>
    </source>
</reference>
<accession>A1ZXS6</accession>
<dbReference type="AlphaFoldDB" id="A1ZXS6"/>
<keyword evidence="2" id="KW-1185">Reference proteome</keyword>